<name>A0A9D1HKK4_9FIRM</name>
<reference evidence="2" key="1">
    <citation type="submission" date="2020-10" db="EMBL/GenBank/DDBJ databases">
        <authorList>
            <person name="Gilroy R."/>
        </authorList>
    </citation>
    <scope>NUCLEOTIDE SEQUENCE</scope>
    <source>
        <strain evidence="2">2830</strain>
    </source>
</reference>
<feature type="domain" description="Imm-5-like" evidence="1">
    <location>
        <begin position="32"/>
        <end position="158"/>
    </location>
</feature>
<proteinExistence type="predicted"/>
<sequence length="180" mass="21087">MNWIDEVSIKLKRKNQVLFSRSSEYMQDLIMLFETQSHRVMALWAFDFAYGSIVKLKDKYPEENRPGEALETARDWAFGRVKMRLAQRKILDCHAFAKEIENKEDIAICHSIGQACAVVHTAGHAIGYPIYDLTALIYKLGIENCKEAVEKRKQEYIEKIIYWNEHLCDYQGTWADFMLK</sequence>
<dbReference type="EMBL" id="DVMH01000033">
    <property type="protein sequence ID" value="HIU10887.1"/>
    <property type="molecule type" value="Genomic_DNA"/>
</dbReference>
<evidence type="ECO:0000259" key="1">
    <source>
        <dbReference type="Pfam" id="PF21805"/>
    </source>
</evidence>
<dbReference type="AlphaFoldDB" id="A0A9D1HKK4"/>
<evidence type="ECO:0000313" key="3">
    <source>
        <dbReference type="Proteomes" id="UP000824124"/>
    </source>
</evidence>
<reference evidence="2" key="2">
    <citation type="journal article" date="2021" name="PeerJ">
        <title>Extensive microbial diversity within the chicken gut microbiome revealed by metagenomics and culture.</title>
        <authorList>
            <person name="Gilroy R."/>
            <person name="Ravi A."/>
            <person name="Getino M."/>
            <person name="Pursley I."/>
            <person name="Horton D.L."/>
            <person name="Alikhan N.F."/>
            <person name="Baker D."/>
            <person name="Gharbi K."/>
            <person name="Hall N."/>
            <person name="Watson M."/>
            <person name="Adriaenssens E.M."/>
            <person name="Foster-Nyarko E."/>
            <person name="Jarju S."/>
            <person name="Secka A."/>
            <person name="Antonio M."/>
            <person name="Oren A."/>
            <person name="Chaudhuri R.R."/>
            <person name="La Ragione R."/>
            <person name="Hildebrand F."/>
            <person name="Pallen M.J."/>
        </authorList>
    </citation>
    <scope>NUCLEOTIDE SEQUENCE</scope>
    <source>
        <strain evidence="2">2830</strain>
    </source>
</reference>
<organism evidence="2 3">
    <name type="scientific">Candidatus Avidehalobacter gallistercoris</name>
    <dbReference type="NCBI Taxonomy" id="2840694"/>
    <lineage>
        <taxon>Bacteria</taxon>
        <taxon>Bacillati</taxon>
        <taxon>Bacillota</taxon>
        <taxon>Clostridia</taxon>
        <taxon>Eubacteriales</taxon>
        <taxon>Peptococcaceae</taxon>
        <taxon>Peptococcaceae incertae sedis</taxon>
        <taxon>Candidatus Avidehalobacter</taxon>
    </lineage>
</organism>
<dbReference type="Pfam" id="PF21805">
    <property type="entry name" value="Imm5_like"/>
    <property type="match status" value="1"/>
</dbReference>
<comment type="caution">
    <text evidence="2">The sequence shown here is derived from an EMBL/GenBank/DDBJ whole genome shotgun (WGS) entry which is preliminary data.</text>
</comment>
<evidence type="ECO:0000313" key="2">
    <source>
        <dbReference type="EMBL" id="HIU10887.1"/>
    </source>
</evidence>
<protein>
    <recommendedName>
        <fullName evidence="1">Imm-5-like domain-containing protein</fullName>
    </recommendedName>
</protein>
<dbReference type="InterPro" id="IPR048667">
    <property type="entry name" value="Imm5-like"/>
</dbReference>
<accession>A0A9D1HKK4</accession>
<gene>
    <name evidence="2" type="ORF">IAB00_06590</name>
</gene>
<dbReference type="Proteomes" id="UP000824124">
    <property type="component" value="Unassembled WGS sequence"/>
</dbReference>